<evidence type="ECO:0000313" key="2">
    <source>
        <dbReference type="Proteomes" id="UP000315226"/>
    </source>
</evidence>
<gene>
    <name evidence="1" type="ORF">SGA01_77030</name>
</gene>
<proteinExistence type="predicted"/>
<comment type="caution">
    <text evidence="1">The sequence shown here is derived from an EMBL/GenBank/DDBJ whole genome shotgun (WGS) entry which is preliminary data.</text>
</comment>
<dbReference type="EMBL" id="BJMN01000078">
    <property type="protein sequence ID" value="GEB62098.1"/>
    <property type="molecule type" value="Genomic_DNA"/>
</dbReference>
<name>A0A4Y3RYB4_9ACTN</name>
<reference evidence="1 2" key="1">
    <citation type="submission" date="2019-06" db="EMBL/GenBank/DDBJ databases">
        <title>Whole genome shotgun sequence of Streptomyces gardneri NBRC 12865.</title>
        <authorList>
            <person name="Hosoyama A."/>
            <person name="Uohara A."/>
            <person name="Ohji S."/>
            <person name="Ichikawa N."/>
        </authorList>
    </citation>
    <scope>NUCLEOTIDE SEQUENCE [LARGE SCALE GENOMIC DNA]</scope>
    <source>
        <strain evidence="1 2">NBRC 12865</strain>
    </source>
</reference>
<accession>A0A4Y3RYB4</accession>
<protein>
    <submittedName>
        <fullName evidence="1">Uncharacterized protein</fullName>
    </submittedName>
</protein>
<keyword evidence="2" id="KW-1185">Reference proteome</keyword>
<dbReference type="Proteomes" id="UP000315226">
    <property type="component" value="Unassembled WGS sequence"/>
</dbReference>
<evidence type="ECO:0000313" key="1">
    <source>
        <dbReference type="EMBL" id="GEB62098.1"/>
    </source>
</evidence>
<organism evidence="1 2">
    <name type="scientific">Streptomyces gardneri</name>
    <dbReference type="NCBI Taxonomy" id="66892"/>
    <lineage>
        <taxon>Bacteria</taxon>
        <taxon>Bacillati</taxon>
        <taxon>Actinomycetota</taxon>
        <taxon>Actinomycetes</taxon>
        <taxon>Kitasatosporales</taxon>
        <taxon>Streptomycetaceae</taxon>
        <taxon>Streptomyces</taxon>
    </lineage>
</organism>
<dbReference type="RefSeq" id="WP_167534278.1">
    <property type="nucleotide sequence ID" value="NZ_BJMN01000078.1"/>
</dbReference>
<sequence length="86" mass="9533">MTGTSVIWHVRCRPDTSPEDYLNVLDLLARFTPQVQPLPPLAALAQVNGSLRLFGVDAGELATRFRVQAVVQCAESRTVRDRSTRP</sequence>
<dbReference type="AlphaFoldDB" id="A0A4Y3RYB4"/>